<accession>A0A2V2NC05</accession>
<dbReference type="Proteomes" id="UP000245934">
    <property type="component" value="Unassembled WGS sequence"/>
</dbReference>
<name>A0A2V2NC05_9EURY</name>
<keyword evidence="2" id="KW-1185">Reference proteome</keyword>
<organism evidence="1 2">
    <name type="scientific">Methanospirillum stamsii</name>
    <dbReference type="NCBI Taxonomy" id="1277351"/>
    <lineage>
        <taxon>Archaea</taxon>
        <taxon>Methanobacteriati</taxon>
        <taxon>Methanobacteriota</taxon>
        <taxon>Stenosarchaea group</taxon>
        <taxon>Methanomicrobia</taxon>
        <taxon>Methanomicrobiales</taxon>
        <taxon>Methanospirillaceae</taxon>
        <taxon>Methanospirillum</taxon>
    </lineage>
</organism>
<reference evidence="1 2" key="1">
    <citation type="submission" date="2018-05" db="EMBL/GenBank/DDBJ databases">
        <title>Draft genome of Methanospirillum stamsii Pt1.</title>
        <authorList>
            <person name="Dueholm M.S."/>
            <person name="Nielsen P.H."/>
            <person name="Bakmann L.F."/>
            <person name="Otzen D.E."/>
        </authorList>
    </citation>
    <scope>NUCLEOTIDE SEQUENCE [LARGE SCALE GENOMIC DNA]</scope>
    <source>
        <strain evidence="1 2">Pt1</strain>
    </source>
</reference>
<comment type="caution">
    <text evidence="1">The sequence shown here is derived from an EMBL/GenBank/DDBJ whole genome shotgun (WGS) entry which is preliminary data.</text>
</comment>
<dbReference type="EMBL" id="QGMZ01000001">
    <property type="protein sequence ID" value="PWR76280.1"/>
    <property type="molecule type" value="Genomic_DNA"/>
</dbReference>
<proteinExistence type="predicted"/>
<gene>
    <name evidence="1" type="ORF">DLD82_00275</name>
</gene>
<evidence type="ECO:0000313" key="2">
    <source>
        <dbReference type="Proteomes" id="UP000245934"/>
    </source>
</evidence>
<sequence>MRGDDSLTADISVTSSGPILVSDLYPEIRSIYLVSESMKITRDKKDCPINSGIYGISSSGDLLR</sequence>
<protein>
    <submittedName>
        <fullName evidence="1">Uncharacterized protein</fullName>
    </submittedName>
</protein>
<evidence type="ECO:0000313" key="1">
    <source>
        <dbReference type="EMBL" id="PWR76280.1"/>
    </source>
</evidence>
<dbReference type="AlphaFoldDB" id="A0A2V2NC05"/>